<dbReference type="EMBL" id="JAHUTJ010032803">
    <property type="protein sequence ID" value="MED6276151.1"/>
    <property type="molecule type" value="Genomic_DNA"/>
</dbReference>
<gene>
    <name evidence="2" type="ORF">CHARACLAT_000375</name>
</gene>
<protein>
    <submittedName>
        <fullName evidence="2">Uncharacterized protein</fullName>
    </submittedName>
</protein>
<proteinExistence type="predicted"/>
<feature type="transmembrane region" description="Helical" evidence="1">
    <location>
        <begin position="125"/>
        <end position="143"/>
    </location>
</feature>
<feature type="transmembrane region" description="Helical" evidence="1">
    <location>
        <begin position="102"/>
        <end position="118"/>
    </location>
</feature>
<feature type="transmembrane region" description="Helical" evidence="1">
    <location>
        <begin position="217"/>
        <end position="238"/>
    </location>
</feature>
<organism evidence="2 3">
    <name type="scientific">Characodon lateralis</name>
    <dbReference type="NCBI Taxonomy" id="208331"/>
    <lineage>
        <taxon>Eukaryota</taxon>
        <taxon>Metazoa</taxon>
        <taxon>Chordata</taxon>
        <taxon>Craniata</taxon>
        <taxon>Vertebrata</taxon>
        <taxon>Euteleostomi</taxon>
        <taxon>Actinopterygii</taxon>
        <taxon>Neopterygii</taxon>
        <taxon>Teleostei</taxon>
        <taxon>Neoteleostei</taxon>
        <taxon>Acanthomorphata</taxon>
        <taxon>Ovalentaria</taxon>
        <taxon>Atherinomorphae</taxon>
        <taxon>Cyprinodontiformes</taxon>
        <taxon>Goodeidae</taxon>
        <taxon>Characodon</taxon>
    </lineage>
</organism>
<feature type="transmembrane region" description="Helical" evidence="1">
    <location>
        <begin position="244"/>
        <end position="270"/>
    </location>
</feature>
<sequence>MVQMQAPKSSEEATLCCTSYPSLLGTLQSWMRWLQSSKHIQTTTKEKINKKKNKFPGFRQVLMFLQTGYIVSFIPVCCSAGLLSGTRGLWTGCRLWLGWRSFGWLLLSFSCLLCLWLLRLHLLGCSLLGLLFTSLNSVGLPGGDLGGFLTFSRFCRSSRPLLSCLFRLLLGLLEGKATELEGGLLEGEPLFLLLAILASGWGTFLRLGRCLPVCDGWLLVFLGLGTLYFLTFFFWCLFSGSASIGLYIGFVGILCSWRGISVGLGMPVLLGKVIISATLT</sequence>
<keyword evidence="1" id="KW-0812">Transmembrane</keyword>
<keyword evidence="1" id="KW-0472">Membrane</keyword>
<dbReference type="Proteomes" id="UP001352852">
    <property type="component" value="Unassembled WGS sequence"/>
</dbReference>
<comment type="caution">
    <text evidence="2">The sequence shown here is derived from an EMBL/GenBank/DDBJ whole genome shotgun (WGS) entry which is preliminary data.</text>
</comment>
<name>A0ABU7DNZ0_9TELE</name>
<evidence type="ECO:0000313" key="3">
    <source>
        <dbReference type="Proteomes" id="UP001352852"/>
    </source>
</evidence>
<accession>A0ABU7DNZ0</accession>
<reference evidence="2 3" key="1">
    <citation type="submission" date="2021-06" db="EMBL/GenBank/DDBJ databases">
        <authorList>
            <person name="Palmer J.M."/>
        </authorList>
    </citation>
    <scope>NUCLEOTIDE SEQUENCE [LARGE SCALE GENOMIC DNA]</scope>
    <source>
        <strain evidence="2 3">CL_MEX2019</strain>
        <tissue evidence="2">Muscle</tissue>
    </source>
</reference>
<feature type="transmembrane region" description="Helical" evidence="1">
    <location>
        <begin position="189"/>
        <end position="205"/>
    </location>
</feature>
<keyword evidence="1" id="KW-1133">Transmembrane helix</keyword>
<evidence type="ECO:0000256" key="1">
    <source>
        <dbReference type="SAM" id="Phobius"/>
    </source>
</evidence>
<feature type="transmembrane region" description="Helical" evidence="1">
    <location>
        <begin position="61"/>
        <end position="82"/>
    </location>
</feature>
<evidence type="ECO:0000313" key="2">
    <source>
        <dbReference type="EMBL" id="MED6276151.1"/>
    </source>
</evidence>
<keyword evidence="3" id="KW-1185">Reference proteome</keyword>